<dbReference type="InterPro" id="IPR004027">
    <property type="entry name" value="SEC_C_motif"/>
</dbReference>
<dbReference type="Pfam" id="PF02810">
    <property type="entry name" value="SEC-C"/>
    <property type="match status" value="1"/>
</dbReference>
<comment type="caution">
    <text evidence="1">The sequence shown here is derived from an EMBL/GenBank/DDBJ whole genome shotgun (WGS) entry which is preliminary data.</text>
</comment>
<sequence length="821" mass="93900">MKKRNNSNKAKKKKVAPDEFFEHGPISMARFGNLTVGQSNWQPDQFKDYHKRLAEAYPRIVSEIDLLIAEAMTVIAASEPLSLLHRAWGERTVAHMDITSEIEIKAEHVHKQRMIDYVQSLIAATPPDENQKEMDEETWQRLDQAVTSIFEKLNPWFFISESAHRRTTLPEVSEAAEEFRFRAQIMWCNVSGVGYQAHSIPALRELLIPQSKNIEKAYGLDGNQLCNELAKVWHSLTMGFGEAIQAMDEFRHESLDALEDDIQAGIASEGTLAEQMDRTVLKHGLAEKRDAVFGKFFGLDLFDLQKVTNLPSELLNDFSWSPGQETDFLSEGNFKGWPLRIWPTFKRPFLKVGSNYYCFDQTTLFDHFFRQIEKRVYQLAEAAKQSWIATRKEVTERLPFEYLARILPRATILQEVYYSFAEGGKKAKTCETDGILIYDDHLFVIEIKAGAFTYTDPTTDFDAHVKSLKALLADPAKQGSRFLKYLRGAKEVPLFNRDGNEIFRIRNGDYRQVTLCAITLDQFTEIAAQAQRVSKIGVEVGTEPLWALSLGDLRVYADIFTNPLEFLHFVEQRKEAFASSNVQLDDELDHLGLYLKHNHYVKHLEDAMQGPKARIQALGYRQKIDEFYSARLGDPAAISPLRQDMPPLMATLLDLLALSSKPGRSEIAAYILDLGGHWRTDIFDYVQQEIERIPDSRPRPFSTHGNVRLTVVPWSERWGTTASNEFQKHVKAIMLLHGETDRHLLELAFDFDGKLNTADWKVIRQSDISFIERPKLVEMAELLREKRLKNVAATGKHVGRNEQCPCGSGKKFKKCCIERAT</sequence>
<gene>
    <name evidence="1" type="ORF">H8L47_25455</name>
</gene>
<evidence type="ECO:0000313" key="1">
    <source>
        <dbReference type="EMBL" id="MBC3910924.1"/>
    </source>
</evidence>
<accession>A0ABR6ZGR5</accession>
<keyword evidence="2" id="KW-1185">Reference proteome</keyword>
<organism evidence="1 2">
    <name type="scientific">Undibacterium umbellatum</name>
    <dbReference type="NCBI Taxonomy" id="2762300"/>
    <lineage>
        <taxon>Bacteria</taxon>
        <taxon>Pseudomonadati</taxon>
        <taxon>Pseudomonadota</taxon>
        <taxon>Betaproteobacteria</taxon>
        <taxon>Burkholderiales</taxon>
        <taxon>Oxalobacteraceae</taxon>
        <taxon>Undibacterium</taxon>
    </lineage>
</organism>
<protein>
    <submittedName>
        <fullName evidence="1">Preprotein translocase subunit SecA</fullName>
    </submittedName>
</protein>
<dbReference type="SUPFAM" id="SSF103642">
    <property type="entry name" value="Sec-C motif"/>
    <property type="match status" value="1"/>
</dbReference>
<proteinExistence type="predicted"/>
<dbReference type="RefSeq" id="WP_186956515.1">
    <property type="nucleotide sequence ID" value="NZ_JACOFX010000021.1"/>
</dbReference>
<dbReference type="EMBL" id="JACOFX010000021">
    <property type="protein sequence ID" value="MBC3910924.1"/>
    <property type="molecule type" value="Genomic_DNA"/>
</dbReference>
<evidence type="ECO:0000313" key="2">
    <source>
        <dbReference type="Proteomes" id="UP000646911"/>
    </source>
</evidence>
<reference evidence="1 2" key="1">
    <citation type="submission" date="2020-08" db="EMBL/GenBank/DDBJ databases">
        <title>Novel species isolated from subtropical streams in China.</title>
        <authorList>
            <person name="Lu H."/>
        </authorList>
    </citation>
    <scope>NUCLEOTIDE SEQUENCE [LARGE SCALE GENOMIC DNA]</scope>
    <source>
        <strain evidence="1 2">NL8W</strain>
    </source>
</reference>
<name>A0ABR6ZGR5_9BURK</name>
<dbReference type="Proteomes" id="UP000646911">
    <property type="component" value="Unassembled WGS sequence"/>
</dbReference>
<dbReference type="Gene3D" id="3.10.450.50">
    <property type="match status" value="1"/>
</dbReference>